<proteinExistence type="predicted"/>
<dbReference type="EMBL" id="LAZR01009918">
    <property type="protein sequence ID" value="KKM69853.1"/>
    <property type="molecule type" value="Genomic_DNA"/>
</dbReference>
<dbReference type="AlphaFoldDB" id="A0A0F9JJT3"/>
<evidence type="ECO:0000259" key="1">
    <source>
        <dbReference type="Pfam" id="PF20274"/>
    </source>
</evidence>
<gene>
    <name evidence="2" type="ORF">LCGC14_1446560</name>
</gene>
<dbReference type="InterPro" id="IPR011006">
    <property type="entry name" value="CheY-like_superfamily"/>
</dbReference>
<organism evidence="2">
    <name type="scientific">marine sediment metagenome</name>
    <dbReference type="NCBI Taxonomy" id="412755"/>
    <lineage>
        <taxon>unclassified sequences</taxon>
        <taxon>metagenomes</taxon>
        <taxon>ecological metagenomes</taxon>
    </lineage>
</organism>
<dbReference type="InterPro" id="IPR046909">
    <property type="entry name" value="cREC_REC"/>
</dbReference>
<dbReference type="Pfam" id="PF20274">
    <property type="entry name" value="cREC_REC"/>
    <property type="match status" value="1"/>
</dbReference>
<reference evidence="2" key="1">
    <citation type="journal article" date="2015" name="Nature">
        <title>Complex archaea that bridge the gap between prokaryotes and eukaryotes.</title>
        <authorList>
            <person name="Spang A."/>
            <person name="Saw J.H."/>
            <person name="Jorgensen S.L."/>
            <person name="Zaremba-Niedzwiedzka K."/>
            <person name="Martijn J."/>
            <person name="Lind A.E."/>
            <person name="van Eijk R."/>
            <person name="Schleper C."/>
            <person name="Guy L."/>
            <person name="Ettema T.J."/>
        </authorList>
    </citation>
    <scope>NUCLEOTIDE SEQUENCE</scope>
</reference>
<name>A0A0F9JJT3_9ZZZZ</name>
<sequence length="121" mass="13780">MNIFFLDDSEERIEVAIKHFGDDDLFIERTASEAIDTLDRIGDWGLVMLDHDLGGEVFVDSGREDCGMEVVRWIVRHRPNIERIVVHSWNSPAAEGMVETLRVAGYHVAYKPFSAPSVMME</sequence>
<evidence type="ECO:0000313" key="2">
    <source>
        <dbReference type="EMBL" id="KKM69853.1"/>
    </source>
</evidence>
<accession>A0A0F9JJT3</accession>
<dbReference type="SUPFAM" id="SSF52172">
    <property type="entry name" value="CheY-like"/>
    <property type="match status" value="1"/>
</dbReference>
<feature type="domain" description="Cyclic-phosphate processing Receiver" evidence="1">
    <location>
        <begin position="5"/>
        <end position="102"/>
    </location>
</feature>
<comment type="caution">
    <text evidence="2">The sequence shown here is derived from an EMBL/GenBank/DDBJ whole genome shotgun (WGS) entry which is preliminary data.</text>
</comment>
<protein>
    <recommendedName>
        <fullName evidence="1">Cyclic-phosphate processing Receiver domain-containing protein</fullName>
    </recommendedName>
</protein>